<dbReference type="Proteomes" id="UP001348641">
    <property type="component" value="Unassembled WGS sequence"/>
</dbReference>
<dbReference type="RefSeq" id="WP_330157866.1">
    <property type="nucleotide sequence ID" value="NZ_BAAAJA010000008.1"/>
</dbReference>
<evidence type="ECO:0000313" key="2">
    <source>
        <dbReference type="EMBL" id="MEE2050669.1"/>
    </source>
</evidence>
<dbReference type="InterPro" id="IPR016040">
    <property type="entry name" value="NAD(P)-bd_dom"/>
</dbReference>
<dbReference type="InterPro" id="IPR036291">
    <property type="entry name" value="NAD(P)-bd_dom_sf"/>
</dbReference>
<organism evidence="2 3">
    <name type="scientific">Nocardiopsis tropica</name>
    <dbReference type="NCBI Taxonomy" id="109330"/>
    <lineage>
        <taxon>Bacteria</taxon>
        <taxon>Bacillati</taxon>
        <taxon>Actinomycetota</taxon>
        <taxon>Actinomycetes</taxon>
        <taxon>Streptosporangiales</taxon>
        <taxon>Nocardiopsidaceae</taxon>
        <taxon>Nocardiopsis</taxon>
    </lineage>
</organism>
<evidence type="ECO:0000313" key="3">
    <source>
        <dbReference type="Proteomes" id="UP001348641"/>
    </source>
</evidence>
<protein>
    <submittedName>
        <fullName evidence="2">NAD(P)H-binding protein</fullName>
    </submittedName>
</protein>
<reference evidence="2 3" key="1">
    <citation type="submission" date="2023-07" db="EMBL/GenBank/DDBJ databases">
        <authorList>
            <person name="Girao M."/>
            <person name="Carvalho M.F."/>
        </authorList>
    </citation>
    <scope>NUCLEOTIDE SEQUENCE [LARGE SCALE GENOMIC DNA]</scope>
    <source>
        <strain evidence="2 3">66/93</strain>
    </source>
</reference>
<dbReference type="Pfam" id="PF13460">
    <property type="entry name" value="NAD_binding_10"/>
    <property type="match status" value="1"/>
</dbReference>
<gene>
    <name evidence="2" type="ORF">Q8A49_09175</name>
</gene>
<accession>A0ABU7KNR9</accession>
<sequence length="216" mass="22649">MADESTARVTVLGATGDTGRHVVEQALAAGRRVTALVRDPARMPLVHDRLDVVRMPVPDPESLRALLGRTDAVVSGLAATAEGGSPATVWTGAVLAALADRPDTRLVAVSAAPVGPHPRGSSPFHRFVLSPMVGLVFRDAYRDLERMEAALSAGGAAWTVVRPPRLTDGPGTGEYRLVVGGNVPSGYRISRADLAHALLRVLDDPATVRRAVGVAY</sequence>
<dbReference type="PANTHER" id="PTHR15020">
    <property type="entry name" value="FLAVIN REDUCTASE-RELATED"/>
    <property type="match status" value="1"/>
</dbReference>
<dbReference type="EMBL" id="JAUUCC010000018">
    <property type="protein sequence ID" value="MEE2050669.1"/>
    <property type="molecule type" value="Genomic_DNA"/>
</dbReference>
<dbReference type="SUPFAM" id="SSF51735">
    <property type="entry name" value="NAD(P)-binding Rossmann-fold domains"/>
    <property type="match status" value="1"/>
</dbReference>
<name>A0ABU7KNR9_9ACTN</name>
<comment type="caution">
    <text evidence="2">The sequence shown here is derived from an EMBL/GenBank/DDBJ whole genome shotgun (WGS) entry which is preliminary data.</text>
</comment>
<proteinExistence type="predicted"/>
<evidence type="ECO:0000259" key="1">
    <source>
        <dbReference type="Pfam" id="PF13460"/>
    </source>
</evidence>
<dbReference type="PANTHER" id="PTHR15020:SF50">
    <property type="entry name" value="UPF0659 PROTEIN YMR090W"/>
    <property type="match status" value="1"/>
</dbReference>
<feature type="domain" description="NAD(P)-binding" evidence="1">
    <location>
        <begin position="13"/>
        <end position="205"/>
    </location>
</feature>
<dbReference type="Gene3D" id="3.40.50.720">
    <property type="entry name" value="NAD(P)-binding Rossmann-like Domain"/>
    <property type="match status" value="1"/>
</dbReference>